<name>A0A3D8SHN2_9HELO</name>
<gene>
    <name evidence="7" type="ORF">BP6252_02858</name>
</gene>
<dbReference type="AlphaFoldDB" id="A0A3D8SHN2"/>
<protein>
    <recommendedName>
        <fullName evidence="6">Zn(2)-C6 fungal-type domain-containing protein</fullName>
    </recommendedName>
</protein>
<dbReference type="Gene3D" id="4.10.240.10">
    <property type="entry name" value="Zn(2)-C6 fungal-type DNA-binding domain"/>
    <property type="match status" value="1"/>
</dbReference>
<dbReference type="PANTHER" id="PTHR47660">
    <property type="entry name" value="TRANSCRIPTION FACTOR WITH C2H2 AND ZN(2)-CYS(6) DNA BINDING DOMAIN (EUROFUNG)-RELATED-RELATED"/>
    <property type="match status" value="1"/>
</dbReference>
<comment type="caution">
    <text evidence="7">The sequence shown here is derived from an EMBL/GenBank/DDBJ whole genome shotgun (WGS) entry which is preliminary data.</text>
</comment>
<evidence type="ECO:0000256" key="5">
    <source>
        <dbReference type="ARBA" id="ARBA00023242"/>
    </source>
</evidence>
<dbReference type="GO" id="GO:0000981">
    <property type="term" value="F:DNA-binding transcription factor activity, RNA polymerase II-specific"/>
    <property type="evidence" value="ECO:0007669"/>
    <property type="project" value="InterPro"/>
</dbReference>
<evidence type="ECO:0000313" key="8">
    <source>
        <dbReference type="Proteomes" id="UP000256645"/>
    </source>
</evidence>
<dbReference type="GO" id="GO:0008270">
    <property type="term" value="F:zinc ion binding"/>
    <property type="evidence" value="ECO:0007669"/>
    <property type="project" value="InterPro"/>
</dbReference>
<dbReference type="EMBL" id="PDLM01000002">
    <property type="protein sequence ID" value="RDW85268.1"/>
    <property type="molecule type" value="Genomic_DNA"/>
</dbReference>
<organism evidence="7 8">
    <name type="scientific">Coleophoma cylindrospora</name>
    <dbReference type="NCBI Taxonomy" id="1849047"/>
    <lineage>
        <taxon>Eukaryota</taxon>
        <taxon>Fungi</taxon>
        <taxon>Dikarya</taxon>
        <taxon>Ascomycota</taxon>
        <taxon>Pezizomycotina</taxon>
        <taxon>Leotiomycetes</taxon>
        <taxon>Helotiales</taxon>
        <taxon>Dermateaceae</taxon>
        <taxon>Coleophoma</taxon>
    </lineage>
</organism>
<evidence type="ECO:0000313" key="7">
    <source>
        <dbReference type="EMBL" id="RDW85268.1"/>
    </source>
</evidence>
<dbReference type="Pfam" id="PF00172">
    <property type="entry name" value="Zn_clus"/>
    <property type="match status" value="1"/>
</dbReference>
<sequence length="389" mass="44278">MRSTRYSTSRQKSCQQCSGAKARCDHKPRGCSRCAQRGLTCTYPQGASVVDCSPSNSTSTLSAENQLFVSSTTNAINPVTNREDPDFSRLDQADLICPVNVEEIATRWVNSYISVPGQLIKDYHPRISDFIYRILKSYASMSVRGREVPPFIHPSQKIRLSSNPSLTTCMSIVRMCEKPLPGSEGVATEILAQEMSKIYERQSTYDDMDLLETFQAYLVYTMVLFFRLNQGPSPFLRQTMLNLQELACSTSRQGLICLAEQQQARPKWEAWMVTEAKRRTLYVMYLLDNVLSSQEGLPTFLGTELRGLPAPASKSLWEARTRRDWEMKYNVHLAEWPEGGLHIDELWSMPSDFDDFSIAERRSRVDQWLEDLDEFGMMIYTVTSCTHGG</sequence>
<evidence type="ECO:0000256" key="1">
    <source>
        <dbReference type="ARBA" id="ARBA00022723"/>
    </source>
</evidence>
<dbReference type="SUPFAM" id="SSF57701">
    <property type="entry name" value="Zn2/Cys6 DNA-binding domain"/>
    <property type="match status" value="1"/>
</dbReference>
<dbReference type="OrthoDB" id="2441642at2759"/>
<dbReference type="InterPro" id="IPR036864">
    <property type="entry name" value="Zn2-C6_fun-type_DNA-bd_sf"/>
</dbReference>
<proteinExistence type="predicted"/>
<feature type="domain" description="Zn(2)-C6 fungal-type" evidence="6">
    <location>
        <begin position="13"/>
        <end position="43"/>
    </location>
</feature>
<dbReference type="CDD" id="cd00067">
    <property type="entry name" value="GAL4"/>
    <property type="match status" value="1"/>
</dbReference>
<dbReference type="InterPro" id="IPR001138">
    <property type="entry name" value="Zn2Cys6_DnaBD"/>
</dbReference>
<dbReference type="PANTHER" id="PTHR47660:SF3">
    <property type="entry name" value="FINGER DOMAIN PROTEIN, PUTATIVE (AFU_ORTHOLOGUE AFUA_4G03310)-RELATED"/>
    <property type="match status" value="1"/>
</dbReference>
<dbReference type="STRING" id="1849047.A0A3D8SHN2"/>
<dbReference type="Proteomes" id="UP000256645">
    <property type="component" value="Unassembled WGS sequence"/>
</dbReference>
<keyword evidence="2" id="KW-0862">Zinc</keyword>
<keyword evidence="5" id="KW-0539">Nucleus</keyword>
<evidence type="ECO:0000256" key="3">
    <source>
        <dbReference type="ARBA" id="ARBA00023015"/>
    </source>
</evidence>
<evidence type="ECO:0000259" key="6">
    <source>
        <dbReference type="PROSITE" id="PS50048"/>
    </source>
</evidence>
<accession>A0A3D8SHN2</accession>
<dbReference type="PROSITE" id="PS00463">
    <property type="entry name" value="ZN2_CY6_FUNGAL_1"/>
    <property type="match status" value="1"/>
</dbReference>
<evidence type="ECO:0000256" key="4">
    <source>
        <dbReference type="ARBA" id="ARBA00023163"/>
    </source>
</evidence>
<keyword evidence="3" id="KW-0805">Transcription regulation</keyword>
<evidence type="ECO:0000256" key="2">
    <source>
        <dbReference type="ARBA" id="ARBA00022833"/>
    </source>
</evidence>
<keyword evidence="8" id="KW-1185">Reference proteome</keyword>
<keyword evidence="4" id="KW-0804">Transcription</keyword>
<keyword evidence="1" id="KW-0479">Metal-binding</keyword>
<reference evidence="7 8" key="1">
    <citation type="journal article" date="2018" name="IMA Fungus">
        <title>IMA Genome-F 9: Draft genome sequence of Annulohypoxylon stygium, Aspergillus mulundensis, Berkeleyomyces basicola (syn. Thielaviopsis basicola), Ceratocystis smalleyi, two Cercospora beticola strains, Coleophoma cylindrospora, Fusarium fracticaudum, Phialophora cf. hyalina, and Morchella septimelata.</title>
        <authorList>
            <person name="Wingfield B.D."/>
            <person name="Bills G.F."/>
            <person name="Dong Y."/>
            <person name="Huang W."/>
            <person name="Nel W.J."/>
            <person name="Swalarsk-Parry B.S."/>
            <person name="Vaghefi N."/>
            <person name="Wilken P.M."/>
            <person name="An Z."/>
            <person name="de Beer Z.W."/>
            <person name="De Vos L."/>
            <person name="Chen L."/>
            <person name="Duong T.A."/>
            <person name="Gao Y."/>
            <person name="Hammerbacher A."/>
            <person name="Kikkert J.R."/>
            <person name="Li Y."/>
            <person name="Li H."/>
            <person name="Li K."/>
            <person name="Li Q."/>
            <person name="Liu X."/>
            <person name="Ma X."/>
            <person name="Naidoo K."/>
            <person name="Pethybridge S.J."/>
            <person name="Sun J."/>
            <person name="Steenkamp E.T."/>
            <person name="van der Nest M.A."/>
            <person name="van Wyk S."/>
            <person name="Wingfield M.J."/>
            <person name="Xiong C."/>
            <person name="Yue Q."/>
            <person name="Zhang X."/>
        </authorList>
    </citation>
    <scope>NUCLEOTIDE SEQUENCE [LARGE SCALE GENOMIC DNA]</scope>
    <source>
        <strain evidence="7 8">BP6252</strain>
    </source>
</reference>
<dbReference type="PROSITE" id="PS50048">
    <property type="entry name" value="ZN2_CY6_FUNGAL_2"/>
    <property type="match status" value="1"/>
</dbReference>